<evidence type="ECO:0000256" key="5">
    <source>
        <dbReference type="ARBA" id="ARBA00023136"/>
    </source>
</evidence>
<feature type="transmembrane region" description="Helical" evidence="6">
    <location>
        <begin position="259"/>
        <end position="282"/>
    </location>
</feature>
<dbReference type="AlphaFoldDB" id="A0A1N7IKE0"/>
<keyword evidence="3 6" id="KW-0812">Transmembrane</keyword>
<evidence type="ECO:0000256" key="6">
    <source>
        <dbReference type="SAM" id="Phobius"/>
    </source>
</evidence>
<keyword evidence="5 6" id="KW-0472">Membrane</keyword>
<keyword evidence="4 6" id="KW-1133">Transmembrane helix</keyword>
<feature type="transmembrane region" description="Helical" evidence="6">
    <location>
        <begin position="302"/>
        <end position="324"/>
    </location>
</feature>
<feature type="transmembrane region" description="Helical" evidence="6">
    <location>
        <begin position="122"/>
        <end position="146"/>
    </location>
</feature>
<keyword evidence="2" id="KW-1003">Cell membrane</keyword>
<feature type="transmembrane region" description="Helical" evidence="6">
    <location>
        <begin position="219"/>
        <end position="239"/>
    </location>
</feature>
<feature type="transmembrane region" description="Helical" evidence="6">
    <location>
        <begin position="403"/>
        <end position="424"/>
    </location>
</feature>
<dbReference type="EMBL" id="FTNY01000004">
    <property type="protein sequence ID" value="SIS37555.1"/>
    <property type="molecule type" value="Genomic_DNA"/>
</dbReference>
<evidence type="ECO:0000256" key="1">
    <source>
        <dbReference type="ARBA" id="ARBA00004651"/>
    </source>
</evidence>
<dbReference type="PANTHER" id="PTHR30250:SF26">
    <property type="entry name" value="PSMA PROTEIN"/>
    <property type="match status" value="1"/>
</dbReference>
<feature type="transmembrane region" description="Helical" evidence="6">
    <location>
        <begin position="17"/>
        <end position="36"/>
    </location>
</feature>
<feature type="transmembrane region" description="Helical" evidence="6">
    <location>
        <begin position="378"/>
        <end position="397"/>
    </location>
</feature>
<feature type="transmembrane region" description="Helical" evidence="6">
    <location>
        <begin position="85"/>
        <end position="102"/>
    </location>
</feature>
<dbReference type="OrthoDB" id="653189at2"/>
<keyword evidence="8" id="KW-1185">Reference proteome</keyword>
<evidence type="ECO:0000313" key="7">
    <source>
        <dbReference type="EMBL" id="SIS37555.1"/>
    </source>
</evidence>
<reference evidence="8" key="1">
    <citation type="submission" date="2017-01" db="EMBL/GenBank/DDBJ databases">
        <authorList>
            <person name="Varghese N."/>
            <person name="Submissions S."/>
        </authorList>
    </citation>
    <scope>NUCLEOTIDE SEQUENCE [LARGE SCALE GENOMIC DNA]</scope>
    <source>
        <strain evidence="8">DSM 17126</strain>
    </source>
</reference>
<feature type="transmembrane region" description="Helical" evidence="6">
    <location>
        <begin position="158"/>
        <end position="175"/>
    </location>
</feature>
<dbReference type="Proteomes" id="UP000186373">
    <property type="component" value="Unassembled WGS sequence"/>
</dbReference>
<protein>
    <submittedName>
        <fullName evidence="7">Membrane protein involved in the export of O-antigen and teichoic acid</fullName>
    </submittedName>
</protein>
<comment type="subcellular location">
    <subcellularLocation>
        <location evidence="1">Cell membrane</location>
        <topology evidence="1">Multi-pass membrane protein</topology>
    </subcellularLocation>
</comment>
<accession>A0A1N7IKE0</accession>
<evidence type="ECO:0000256" key="4">
    <source>
        <dbReference type="ARBA" id="ARBA00022989"/>
    </source>
</evidence>
<organism evidence="7 8">
    <name type="scientific">Chryseobacterium shigense</name>
    <dbReference type="NCBI Taxonomy" id="297244"/>
    <lineage>
        <taxon>Bacteria</taxon>
        <taxon>Pseudomonadati</taxon>
        <taxon>Bacteroidota</taxon>
        <taxon>Flavobacteriia</taxon>
        <taxon>Flavobacteriales</taxon>
        <taxon>Weeksellaceae</taxon>
        <taxon>Chryseobacterium group</taxon>
        <taxon>Chryseobacterium</taxon>
    </lineage>
</organism>
<gene>
    <name evidence="7" type="ORF">SAMN05421639_104121</name>
</gene>
<evidence type="ECO:0000256" key="2">
    <source>
        <dbReference type="ARBA" id="ARBA00022475"/>
    </source>
</evidence>
<dbReference type="GO" id="GO:0005886">
    <property type="term" value="C:plasma membrane"/>
    <property type="evidence" value="ECO:0007669"/>
    <property type="project" value="UniProtKB-SubCell"/>
</dbReference>
<name>A0A1N7IKE0_9FLAO</name>
<evidence type="ECO:0000256" key="3">
    <source>
        <dbReference type="ARBA" id="ARBA00022692"/>
    </source>
</evidence>
<feature type="transmembrane region" description="Helical" evidence="6">
    <location>
        <begin position="344"/>
        <end position="366"/>
    </location>
</feature>
<dbReference type="RefSeq" id="WP_076508121.1">
    <property type="nucleotide sequence ID" value="NZ_FTNY01000004.1"/>
</dbReference>
<feature type="transmembrane region" description="Helical" evidence="6">
    <location>
        <begin position="42"/>
        <end position="64"/>
    </location>
</feature>
<feature type="transmembrane region" description="Helical" evidence="6">
    <location>
        <begin position="460"/>
        <end position="480"/>
    </location>
</feature>
<proteinExistence type="predicted"/>
<feature type="transmembrane region" description="Helical" evidence="6">
    <location>
        <begin position="181"/>
        <end position="199"/>
    </location>
</feature>
<sequence length="500" mass="57216">MKNSNIAKLISNYGSRLWSLLSIFIFVPFYIQILGVENYAVIGFYALILGIISFADSGMSSAVIKEFSQNHSPSYKYSIFRSIENIYLLVCLITMIVIVLGSDFIAEKWLNSNTISIGTLSYYISLIGIGATLQLLTSLYFGALFGLGEQVKANFYQIIWNIFRAGMIIPILIFYKPELEVYFIWQIVCNLIYLVILRIQSINILRKLDSNLKRSFKKIPSSILNYIGGMLFIAVISAINIQADKIITSSIFTLKIFGYYNLASIIAQIPVIFGTPLVMFVFPLFSKFTSDDKNISIIFDKISYLLSIIIFPISFLIIFFPVEILKLWNGKNIESGMFEPLAHVIRLLITGSIFLALQLPLFYLLLSKGKTKYTIYQGVIQVIVGIPLLYFCAKYYGIEAVPFPWIIINLGSLIFLLIIGFKYFIDLHFFHYLKRIIAIPIFISFSISFLFYLLHKLIDINIVLYLACTGILSVLINIVIDNVINKRYIKEYKHLYNFPK</sequence>
<feature type="transmembrane region" description="Helical" evidence="6">
    <location>
        <begin position="436"/>
        <end position="454"/>
    </location>
</feature>
<evidence type="ECO:0000313" key="8">
    <source>
        <dbReference type="Proteomes" id="UP000186373"/>
    </source>
</evidence>
<dbReference type="InterPro" id="IPR050833">
    <property type="entry name" value="Poly_Biosynth_Transport"/>
</dbReference>
<dbReference type="PANTHER" id="PTHR30250">
    <property type="entry name" value="PST FAMILY PREDICTED COLANIC ACID TRANSPORTER"/>
    <property type="match status" value="1"/>
</dbReference>
<dbReference type="Pfam" id="PF13440">
    <property type="entry name" value="Polysacc_synt_3"/>
    <property type="match status" value="1"/>
</dbReference>